<dbReference type="RefSeq" id="WP_170316597.1">
    <property type="nucleotide sequence ID" value="NZ_BMSQ01000009.1"/>
</dbReference>
<protein>
    <submittedName>
        <fullName evidence="2">Uncharacterized protein</fullName>
    </submittedName>
</protein>
<dbReference type="EMBL" id="JACHJD010000002">
    <property type="protein sequence ID" value="MBB5102256.1"/>
    <property type="molecule type" value="Genomic_DNA"/>
</dbReference>
<evidence type="ECO:0000256" key="1">
    <source>
        <dbReference type="SAM" id="MobiDB-lite"/>
    </source>
</evidence>
<evidence type="ECO:0000313" key="2">
    <source>
        <dbReference type="EMBL" id="MBB5102256.1"/>
    </source>
</evidence>
<evidence type="ECO:0000313" key="3">
    <source>
        <dbReference type="Proteomes" id="UP000549009"/>
    </source>
</evidence>
<dbReference type="AlphaFoldDB" id="A0A7W8APL4"/>
<keyword evidence="3" id="KW-1185">Reference proteome</keyword>
<organism evidence="2 3">
    <name type="scientific">Streptomyces spectabilis</name>
    <dbReference type="NCBI Taxonomy" id="68270"/>
    <lineage>
        <taxon>Bacteria</taxon>
        <taxon>Bacillati</taxon>
        <taxon>Actinomycetota</taxon>
        <taxon>Actinomycetes</taxon>
        <taxon>Kitasatosporales</taxon>
        <taxon>Streptomycetaceae</taxon>
        <taxon>Streptomyces</taxon>
    </lineage>
</organism>
<proteinExistence type="predicted"/>
<name>A0A7W8APL4_STRST</name>
<feature type="region of interest" description="Disordered" evidence="1">
    <location>
        <begin position="1"/>
        <end position="46"/>
    </location>
</feature>
<sequence>MSRRTRRRRSIEGPSAITTGPRGHETGGLGVRNGHLSAPCGRVPPG</sequence>
<reference evidence="2 3" key="1">
    <citation type="submission" date="2020-08" db="EMBL/GenBank/DDBJ databases">
        <title>Genomic Encyclopedia of Type Strains, Phase III (KMG-III): the genomes of soil and plant-associated and newly described type strains.</title>
        <authorList>
            <person name="Whitman W."/>
        </authorList>
    </citation>
    <scope>NUCLEOTIDE SEQUENCE [LARGE SCALE GENOMIC DNA]</scope>
    <source>
        <strain evidence="2 3">CECT 3146</strain>
    </source>
</reference>
<accession>A0A7W8APL4</accession>
<comment type="caution">
    <text evidence="2">The sequence shown here is derived from an EMBL/GenBank/DDBJ whole genome shotgun (WGS) entry which is preliminary data.</text>
</comment>
<gene>
    <name evidence="2" type="ORF">FHS40_001309</name>
</gene>
<dbReference type="Proteomes" id="UP000549009">
    <property type="component" value="Unassembled WGS sequence"/>
</dbReference>